<keyword evidence="7" id="KW-1185">Reference proteome</keyword>
<feature type="domain" description="Solute-binding protein family 3/N-terminal" evidence="5">
    <location>
        <begin position="37"/>
        <end position="258"/>
    </location>
</feature>
<dbReference type="GO" id="GO:0005576">
    <property type="term" value="C:extracellular region"/>
    <property type="evidence" value="ECO:0007669"/>
    <property type="project" value="TreeGrafter"/>
</dbReference>
<sequence length="258" mass="28841">MIRSRLFAILAIALLTFFSSYSGLSAAELEEIQRRGKLIVAVKDNTRPMGFIDDENNLTGLEIEIARRLAKDILGDEDAVVLRAVTNEERLKAVIYDEVDLTIARVSDTASRRRIVDLSPHYYIDGTGIITKDVTVANAEGLTTSKIAVLYGSTTIAILRDRLPDAQLIGVDSYQEALTLLENNQAQAFAGDITVLTGWIQEYSQYKLLPERLSGEPLSIVMPKGLQHKELQLAVYNAISDWRKSGWLQERIEYWGLP</sequence>
<dbReference type="SMART" id="SM00062">
    <property type="entry name" value="PBPb"/>
    <property type="match status" value="1"/>
</dbReference>
<dbReference type="Gene3D" id="3.40.190.10">
    <property type="entry name" value="Periplasmic binding protein-like II"/>
    <property type="match status" value="2"/>
</dbReference>
<dbReference type="GO" id="GO:0006865">
    <property type="term" value="P:amino acid transport"/>
    <property type="evidence" value="ECO:0007669"/>
    <property type="project" value="TreeGrafter"/>
</dbReference>
<dbReference type="InterPro" id="IPR018313">
    <property type="entry name" value="SBP_3_CS"/>
</dbReference>
<organism evidence="6 7">
    <name type="scientific">Hyella patelloides LEGE 07179</name>
    <dbReference type="NCBI Taxonomy" id="945734"/>
    <lineage>
        <taxon>Bacteria</taxon>
        <taxon>Bacillati</taxon>
        <taxon>Cyanobacteriota</taxon>
        <taxon>Cyanophyceae</taxon>
        <taxon>Pleurocapsales</taxon>
        <taxon>Hyellaceae</taxon>
        <taxon>Hyella</taxon>
    </lineage>
</organism>
<comment type="similarity">
    <text evidence="1 4">Belongs to the bacterial solute-binding protein 3 family.</text>
</comment>
<dbReference type="OrthoDB" id="457005at2"/>
<dbReference type="PROSITE" id="PS01039">
    <property type="entry name" value="SBP_BACTERIAL_3"/>
    <property type="match status" value="1"/>
</dbReference>
<keyword evidence="2" id="KW-0813">Transport</keyword>
<dbReference type="PANTHER" id="PTHR30085:SF6">
    <property type="entry name" value="ABC TRANSPORTER GLUTAMINE-BINDING PROTEIN GLNH"/>
    <property type="match status" value="1"/>
</dbReference>
<evidence type="ECO:0000259" key="5">
    <source>
        <dbReference type="SMART" id="SM00062"/>
    </source>
</evidence>
<evidence type="ECO:0000313" key="6">
    <source>
        <dbReference type="EMBL" id="VEP15593.1"/>
    </source>
</evidence>
<dbReference type="InterPro" id="IPR001638">
    <property type="entry name" value="Solute-binding_3/MltF_N"/>
</dbReference>
<dbReference type="InterPro" id="IPR051455">
    <property type="entry name" value="Bact_solute-bind_prot3"/>
</dbReference>
<dbReference type="PANTHER" id="PTHR30085">
    <property type="entry name" value="AMINO ACID ABC TRANSPORTER PERMEASE"/>
    <property type="match status" value="1"/>
</dbReference>
<dbReference type="GO" id="GO:0030288">
    <property type="term" value="C:outer membrane-bounded periplasmic space"/>
    <property type="evidence" value="ECO:0007669"/>
    <property type="project" value="TreeGrafter"/>
</dbReference>
<evidence type="ECO:0000256" key="1">
    <source>
        <dbReference type="ARBA" id="ARBA00010333"/>
    </source>
</evidence>
<protein>
    <submittedName>
        <fullName evidence="6">Periplasmic component of amino acid ABC-type transporter/signal transduction system</fullName>
    </submittedName>
</protein>
<keyword evidence="3" id="KW-0732">Signal</keyword>
<dbReference type="AlphaFoldDB" id="A0A563VWG4"/>
<gene>
    <name evidence="6" type="ORF">H1P_350023</name>
</gene>
<evidence type="ECO:0000256" key="2">
    <source>
        <dbReference type="ARBA" id="ARBA00022448"/>
    </source>
</evidence>
<accession>A0A563VWG4</accession>
<reference evidence="6 7" key="1">
    <citation type="submission" date="2019-01" db="EMBL/GenBank/DDBJ databases">
        <authorList>
            <person name="Brito A."/>
        </authorList>
    </citation>
    <scope>NUCLEOTIDE SEQUENCE [LARGE SCALE GENOMIC DNA]</scope>
    <source>
        <strain evidence="6">1</strain>
    </source>
</reference>
<proteinExistence type="inferred from homology"/>
<dbReference type="EMBL" id="CAACVJ010000279">
    <property type="protein sequence ID" value="VEP15593.1"/>
    <property type="molecule type" value="Genomic_DNA"/>
</dbReference>
<dbReference type="Proteomes" id="UP000320055">
    <property type="component" value="Unassembled WGS sequence"/>
</dbReference>
<dbReference type="Pfam" id="PF00497">
    <property type="entry name" value="SBP_bac_3"/>
    <property type="match status" value="1"/>
</dbReference>
<dbReference type="SUPFAM" id="SSF53850">
    <property type="entry name" value="Periplasmic binding protein-like II"/>
    <property type="match status" value="1"/>
</dbReference>
<dbReference type="RefSeq" id="WP_144865586.1">
    <property type="nucleotide sequence ID" value="NZ_LR213795.1"/>
</dbReference>
<evidence type="ECO:0000313" key="7">
    <source>
        <dbReference type="Proteomes" id="UP000320055"/>
    </source>
</evidence>
<evidence type="ECO:0000256" key="4">
    <source>
        <dbReference type="RuleBase" id="RU003744"/>
    </source>
</evidence>
<evidence type="ECO:0000256" key="3">
    <source>
        <dbReference type="ARBA" id="ARBA00022729"/>
    </source>
</evidence>
<name>A0A563VWG4_9CYAN</name>